<dbReference type="OrthoDB" id="1685240at2"/>
<dbReference type="eggNOG" id="ENOG5032EXZ">
    <property type="taxonomic scope" value="Bacteria"/>
</dbReference>
<keyword evidence="1" id="KW-0472">Membrane</keyword>
<dbReference type="AlphaFoldDB" id="F4A1H1"/>
<dbReference type="KEGG" id="mas:Mahau_0807"/>
<dbReference type="Pfam" id="PF09578">
    <property type="entry name" value="Spore_YabQ"/>
    <property type="match status" value="1"/>
</dbReference>
<dbReference type="NCBIfam" id="TIGR02893">
    <property type="entry name" value="spore_yabQ"/>
    <property type="match status" value="1"/>
</dbReference>
<keyword evidence="1" id="KW-0812">Transmembrane</keyword>
<reference evidence="3" key="1">
    <citation type="submission" date="2010-11" db="EMBL/GenBank/DDBJ databases">
        <title>The complete genome of Mahella australiensis DSM 15567.</title>
        <authorList>
            <consortium name="US DOE Joint Genome Institute (JGI-PGF)"/>
            <person name="Lucas S."/>
            <person name="Copeland A."/>
            <person name="Lapidus A."/>
            <person name="Bruce D."/>
            <person name="Goodwin L."/>
            <person name="Pitluck S."/>
            <person name="Kyrpides N."/>
            <person name="Mavromatis K."/>
            <person name="Pagani I."/>
            <person name="Ivanova N."/>
            <person name="Teshima H."/>
            <person name="Brettin T."/>
            <person name="Detter J.C."/>
            <person name="Han C."/>
            <person name="Tapia R."/>
            <person name="Land M."/>
            <person name="Hauser L."/>
            <person name="Markowitz V."/>
            <person name="Cheng J.-F."/>
            <person name="Hugenholtz P."/>
            <person name="Woyke T."/>
            <person name="Wu D."/>
            <person name="Spring S."/>
            <person name="Pukall R."/>
            <person name="Steenblock K."/>
            <person name="Schneider S."/>
            <person name="Klenk H.-P."/>
            <person name="Eisen J.A."/>
        </authorList>
    </citation>
    <scope>NUCLEOTIDE SEQUENCE [LARGE SCALE GENOMIC DNA]</scope>
    <source>
        <strain evidence="3">DSM 15567 / CIP 107919 / 50-1 BON</strain>
    </source>
</reference>
<dbReference type="EMBL" id="CP002360">
    <property type="protein sequence ID" value="AEE96005.1"/>
    <property type="molecule type" value="Genomic_DNA"/>
</dbReference>
<dbReference type="HOGENOM" id="CLU_113225_4_0_9"/>
<feature type="transmembrane region" description="Helical" evidence="1">
    <location>
        <begin position="97"/>
        <end position="119"/>
    </location>
</feature>
<feature type="transmembrane region" description="Helical" evidence="1">
    <location>
        <begin position="7"/>
        <end position="26"/>
    </location>
</feature>
<reference evidence="2 3" key="2">
    <citation type="journal article" date="2011" name="Stand. Genomic Sci.">
        <title>Complete genome sequence of Mahella australiensis type strain (50-1 BON).</title>
        <authorList>
            <person name="Sikorski J."/>
            <person name="Teshima H."/>
            <person name="Nolan M."/>
            <person name="Lucas S."/>
            <person name="Hammon N."/>
            <person name="Deshpande S."/>
            <person name="Cheng J.F."/>
            <person name="Pitluck S."/>
            <person name="Liolios K."/>
            <person name="Pagani I."/>
            <person name="Ivanova N."/>
            <person name="Huntemann M."/>
            <person name="Mavromatis K."/>
            <person name="Ovchinikova G."/>
            <person name="Pati A."/>
            <person name="Tapia R."/>
            <person name="Han C."/>
            <person name="Goodwin L."/>
            <person name="Chen A."/>
            <person name="Palaniappan K."/>
            <person name="Land M."/>
            <person name="Hauser L."/>
            <person name="Ngatchou-Djao O.D."/>
            <person name="Rohde M."/>
            <person name="Pukall R."/>
            <person name="Spring S."/>
            <person name="Abt B."/>
            <person name="Goker M."/>
            <person name="Detter J.C."/>
            <person name="Woyke T."/>
            <person name="Bristow J."/>
            <person name="Markowitz V."/>
            <person name="Hugenholtz P."/>
            <person name="Eisen J.A."/>
            <person name="Kyrpides N.C."/>
            <person name="Klenk H.P."/>
            <person name="Lapidus A."/>
        </authorList>
    </citation>
    <scope>NUCLEOTIDE SEQUENCE [LARGE SCALE GENOMIC DNA]</scope>
    <source>
        <strain evidence="3">DSM 15567 / CIP 107919 / 50-1 BON</strain>
    </source>
</reference>
<name>F4A1H1_MAHA5</name>
<evidence type="ECO:0000313" key="2">
    <source>
        <dbReference type="EMBL" id="AEE96005.1"/>
    </source>
</evidence>
<dbReference type="STRING" id="697281.Mahau_0807"/>
<proteinExistence type="predicted"/>
<dbReference type="Proteomes" id="UP000008457">
    <property type="component" value="Chromosome"/>
</dbReference>
<feature type="transmembrane region" description="Helical" evidence="1">
    <location>
        <begin position="69"/>
        <end position="91"/>
    </location>
</feature>
<gene>
    <name evidence="2" type="ordered locus">Mahau_0807</name>
</gene>
<feature type="transmembrane region" description="Helical" evidence="1">
    <location>
        <begin position="38"/>
        <end position="60"/>
    </location>
</feature>
<dbReference type="InterPro" id="IPR019074">
    <property type="entry name" value="YabQ"/>
</dbReference>
<organism evidence="2 3">
    <name type="scientific">Mahella australiensis (strain DSM 15567 / CIP 107919 / 50-1 BON)</name>
    <dbReference type="NCBI Taxonomy" id="697281"/>
    <lineage>
        <taxon>Bacteria</taxon>
        <taxon>Bacillati</taxon>
        <taxon>Bacillota</taxon>
        <taxon>Clostridia</taxon>
        <taxon>Thermoanaerobacterales</taxon>
        <taxon>Thermoanaerobacterales Family IV. Incertae Sedis</taxon>
        <taxon>Mahella</taxon>
    </lineage>
</organism>
<sequence length="127" mass="15148">MNIEQTYVFGIMIICGFLVGIVYDLYRVFRWKCRPSKVIIGLLDLLFWLVTALFCFYVLFKINYAEIRFYLFLAFGVGWMCYLLVISRYFIALFTKIMEVVAIISRGLINLLLLPYKFVHSRHKNFK</sequence>
<keyword evidence="3" id="KW-1185">Reference proteome</keyword>
<evidence type="ECO:0000256" key="1">
    <source>
        <dbReference type="SAM" id="Phobius"/>
    </source>
</evidence>
<dbReference type="RefSeq" id="WP_013780435.1">
    <property type="nucleotide sequence ID" value="NC_015520.1"/>
</dbReference>
<protein>
    <submittedName>
        <fullName evidence="2">Spore cortex biosynthesis protein YabQ</fullName>
    </submittedName>
</protein>
<keyword evidence="1" id="KW-1133">Transmembrane helix</keyword>
<accession>F4A1H1</accession>
<evidence type="ECO:0000313" key="3">
    <source>
        <dbReference type="Proteomes" id="UP000008457"/>
    </source>
</evidence>